<feature type="domain" description="AAA+ ATPase" evidence="3">
    <location>
        <begin position="12"/>
        <end position="177"/>
    </location>
</feature>
<dbReference type="SMART" id="SM00382">
    <property type="entry name" value="AAA"/>
    <property type="match status" value="1"/>
</dbReference>
<organism evidence="4 5">
    <name type="scientific">Actinomadura luzonensis</name>
    <dbReference type="NCBI Taxonomy" id="2805427"/>
    <lineage>
        <taxon>Bacteria</taxon>
        <taxon>Bacillati</taxon>
        <taxon>Actinomycetota</taxon>
        <taxon>Actinomycetes</taxon>
        <taxon>Streptosporangiales</taxon>
        <taxon>Thermomonosporaceae</taxon>
        <taxon>Actinomadura</taxon>
    </lineage>
</organism>
<protein>
    <submittedName>
        <fullName evidence="4">AAA family ATPase</fullName>
    </submittedName>
</protein>
<proteinExistence type="predicted"/>
<evidence type="ECO:0000313" key="4">
    <source>
        <dbReference type="EMBL" id="MCK2218607.1"/>
    </source>
</evidence>
<evidence type="ECO:0000313" key="5">
    <source>
        <dbReference type="Proteomes" id="UP001317259"/>
    </source>
</evidence>
<name>A0ABT0G1W8_9ACTN</name>
<dbReference type="InterPro" id="IPR003593">
    <property type="entry name" value="AAA+_ATPase"/>
</dbReference>
<gene>
    <name evidence="4" type="ORF">MF672_033145</name>
</gene>
<dbReference type="SUPFAM" id="SSF52540">
    <property type="entry name" value="P-loop containing nucleoside triphosphate hydrolases"/>
    <property type="match status" value="1"/>
</dbReference>
<reference evidence="4 5" key="1">
    <citation type="submission" date="2022-04" db="EMBL/GenBank/DDBJ databases">
        <title>Genome draft of Actinomadura sp. ATCC 31491.</title>
        <authorList>
            <person name="Shi X."/>
            <person name="Du Y."/>
        </authorList>
    </citation>
    <scope>NUCLEOTIDE SEQUENCE [LARGE SCALE GENOMIC DNA]</scope>
    <source>
        <strain evidence="4 5">ATCC 31491</strain>
    </source>
</reference>
<dbReference type="PANTHER" id="PTHR16305">
    <property type="entry name" value="TESTICULAR SOLUBLE ADENYLYL CYCLASE"/>
    <property type="match status" value="1"/>
</dbReference>
<dbReference type="EMBL" id="JAKRKC020000002">
    <property type="protein sequence ID" value="MCK2218607.1"/>
    <property type="molecule type" value="Genomic_DNA"/>
</dbReference>
<keyword evidence="1" id="KW-0547">Nucleotide-binding</keyword>
<dbReference type="InterPro" id="IPR041664">
    <property type="entry name" value="AAA_16"/>
</dbReference>
<dbReference type="PANTHER" id="PTHR16305:SF35">
    <property type="entry name" value="TRANSCRIPTIONAL ACTIVATOR DOMAIN"/>
    <property type="match status" value="1"/>
</dbReference>
<dbReference type="Pfam" id="PF13191">
    <property type="entry name" value="AAA_16"/>
    <property type="match status" value="1"/>
</dbReference>
<accession>A0ABT0G1W8</accession>
<dbReference type="Gene3D" id="3.40.50.300">
    <property type="entry name" value="P-loop containing nucleotide triphosphate hydrolases"/>
    <property type="match status" value="1"/>
</dbReference>
<evidence type="ECO:0000256" key="1">
    <source>
        <dbReference type="ARBA" id="ARBA00022741"/>
    </source>
</evidence>
<keyword evidence="5" id="KW-1185">Reference proteome</keyword>
<sequence length="340" mass="35749">MARAWVRAQAGRTGVLLIVGDPGIGKSWLAEEVARLAGARGGLVLRARCHEIERPLFLQPFVDALRVAGLAGYALRDLAGEWAGALERLSRGESLERRHAYEAVTAFLRALAERETVLLVLEDLHAAGAPTVELVHYLARRVRGARLLVLATARPAPPGPPAAAAASGGPAEVERVLGEAAEVIRLGPLPPEAVRELAVAAGLGPELGEAVFLRTRGHPRCAVELLRGMAAGEPGVPEPVRAWVLGRVRGLGEQAERLLRAACLLGPAFDPVALGRLAGVPARVAARHCERALAAGLLTVSGGSYEFASDLTREALDATTPEPTRLVYAGVLRSGTPTIH</sequence>
<comment type="caution">
    <text evidence="4">The sequence shown here is derived from an EMBL/GenBank/DDBJ whole genome shotgun (WGS) entry which is preliminary data.</text>
</comment>
<dbReference type="Proteomes" id="UP001317259">
    <property type="component" value="Unassembled WGS sequence"/>
</dbReference>
<evidence type="ECO:0000259" key="3">
    <source>
        <dbReference type="SMART" id="SM00382"/>
    </source>
</evidence>
<keyword evidence="2" id="KW-0067">ATP-binding</keyword>
<evidence type="ECO:0000256" key="2">
    <source>
        <dbReference type="ARBA" id="ARBA00022840"/>
    </source>
</evidence>
<dbReference type="InterPro" id="IPR027417">
    <property type="entry name" value="P-loop_NTPase"/>
</dbReference>